<name>A0A1D2VE93_9ASCO</name>
<comment type="similarity">
    <text evidence="1">Belongs to the actin family.</text>
</comment>
<dbReference type="STRING" id="1344418.A0A1D2VE93"/>
<dbReference type="InParanoid" id="A0A1D2VE93"/>
<feature type="region of interest" description="Disordered" evidence="2">
    <location>
        <begin position="1"/>
        <end position="37"/>
    </location>
</feature>
<evidence type="ECO:0000313" key="4">
    <source>
        <dbReference type="Proteomes" id="UP000095038"/>
    </source>
</evidence>
<keyword evidence="4" id="KW-1185">Reference proteome</keyword>
<dbReference type="EMBL" id="KV454484">
    <property type="protein sequence ID" value="ODV59971.1"/>
    <property type="molecule type" value="Genomic_DNA"/>
</dbReference>
<feature type="compositionally biased region" description="Polar residues" evidence="2">
    <location>
        <begin position="1"/>
        <end position="10"/>
    </location>
</feature>
<dbReference type="InterPro" id="IPR043129">
    <property type="entry name" value="ATPase_NBD"/>
</dbReference>
<evidence type="ECO:0000256" key="1">
    <source>
        <dbReference type="RuleBase" id="RU000487"/>
    </source>
</evidence>
<dbReference type="Pfam" id="PF00022">
    <property type="entry name" value="Actin"/>
    <property type="match status" value="1"/>
</dbReference>
<evidence type="ECO:0000313" key="3">
    <source>
        <dbReference type="EMBL" id="ODV59971.1"/>
    </source>
</evidence>
<dbReference type="RefSeq" id="XP_020046278.1">
    <property type="nucleotide sequence ID" value="XM_020193656.1"/>
</dbReference>
<reference evidence="4" key="1">
    <citation type="submission" date="2016-05" db="EMBL/GenBank/DDBJ databases">
        <title>Comparative genomics of biotechnologically important yeasts.</title>
        <authorList>
            <consortium name="DOE Joint Genome Institute"/>
            <person name="Riley R."/>
            <person name="Haridas S."/>
            <person name="Wolfe K.H."/>
            <person name="Lopes M.R."/>
            <person name="Hittinger C.T."/>
            <person name="Goker M."/>
            <person name="Salamov A."/>
            <person name="Wisecaver J."/>
            <person name="Long T.M."/>
            <person name="Aerts A.L."/>
            <person name="Barry K."/>
            <person name="Choi C."/>
            <person name="Clum A."/>
            <person name="Coughlan A.Y."/>
            <person name="Deshpande S."/>
            <person name="Douglass A.P."/>
            <person name="Hanson S.J."/>
            <person name="Klenk H.-P."/>
            <person name="Labutti K."/>
            <person name="Lapidus A."/>
            <person name="Lindquist E."/>
            <person name="Lipzen A."/>
            <person name="Meier-Kolthoff J.P."/>
            <person name="Ohm R.A."/>
            <person name="Otillar R.P."/>
            <person name="Pangilinan J."/>
            <person name="Peng Y."/>
            <person name="Rokas A."/>
            <person name="Rosa C.A."/>
            <person name="Scheuner C."/>
            <person name="Sibirny A.A."/>
            <person name="Slot J.C."/>
            <person name="Stielow J.B."/>
            <person name="Sun H."/>
            <person name="Kurtzman C.P."/>
            <person name="Blackwell M."/>
            <person name="Grigoriev I.V."/>
            <person name="Jeffries T.W."/>
        </authorList>
    </citation>
    <scope>NUCLEOTIDE SEQUENCE [LARGE SCALE GENOMIC DNA]</scope>
    <source>
        <strain evidence="4">DSM 1968</strain>
    </source>
</reference>
<organism evidence="3 4">
    <name type="scientific">Ascoidea rubescens DSM 1968</name>
    <dbReference type="NCBI Taxonomy" id="1344418"/>
    <lineage>
        <taxon>Eukaryota</taxon>
        <taxon>Fungi</taxon>
        <taxon>Dikarya</taxon>
        <taxon>Ascomycota</taxon>
        <taxon>Saccharomycotina</taxon>
        <taxon>Saccharomycetes</taxon>
        <taxon>Ascoideaceae</taxon>
        <taxon>Ascoidea</taxon>
    </lineage>
</organism>
<dbReference type="SMART" id="SM00268">
    <property type="entry name" value="ACTIN"/>
    <property type="match status" value="1"/>
</dbReference>
<sequence length="475" mass="53890">MSDQSLSTHPNPKKHNRNSFSVSSTAHTHSKSSSSTQKQYHAAILQIGSRFIRAGFAGDTFPISTVLTNETRWKYRIPKQIKKNSTSCNDLYYLNHCLPPSVSRNDNSGESDSIDDKLTLQYTKDILSKQYLFSYDSTFGSIEGIDENSLCENIVLKILSKIYQEDLLVDPSSCKIIIIEPPLFPLHLKKIISNVLLKKLFAKSLLFICEPALSCLGSGTRNALVVDLGWENITVSPVYDMRLIYKNIQTSTRAGKFLHYTILKRFLSEKVIKKKSGFKSTSKLFNIIEEFVFQAVYCRTVDESVRERIHSEENNFRLISKENSNDFLDIPDKLRFESVEHTLFPSSAELDNPDDDEFSVVDLILKVIEKVPIDLRRELSDNIIFTGGLSNIPGVKARTLQELRKKKPNAKFSANFSLGPWSGASLYCKTKLVSAPGSLVKSHELLRDKYIIENETIQIPDWLDQIHQNTFKSAS</sequence>
<dbReference type="GeneID" id="30967292"/>
<dbReference type="PANTHER" id="PTHR11937">
    <property type="entry name" value="ACTIN"/>
    <property type="match status" value="1"/>
</dbReference>
<accession>A0A1D2VE93</accession>
<proteinExistence type="inferred from homology"/>
<dbReference type="InterPro" id="IPR004000">
    <property type="entry name" value="Actin"/>
</dbReference>
<dbReference type="OrthoDB" id="337660at2759"/>
<feature type="compositionally biased region" description="Low complexity" evidence="2">
    <location>
        <begin position="21"/>
        <end position="36"/>
    </location>
</feature>
<dbReference type="Gene3D" id="3.30.420.40">
    <property type="match status" value="2"/>
</dbReference>
<protein>
    <submittedName>
        <fullName evidence="3">Actin-like ATPase domain-containing protein</fullName>
    </submittedName>
</protein>
<dbReference type="AlphaFoldDB" id="A0A1D2VE93"/>
<dbReference type="Gene3D" id="3.90.640.10">
    <property type="entry name" value="Actin, Chain A, domain 4"/>
    <property type="match status" value="1"/>
</dbReference>
<gene>
    <name evidence="3" type="ORF">ASCRUDRAFT_76891</name>
</gene>
<dbReference type="SUPFAM" id="SSF53067">
    <property type="entry name" value="Actin-like ATPase domain"/>
    <property type="match status" value="2"/>
</dbReference>
<dbReference type="Proteomes" id="UP000095038">
    <property type="component" value="Unassembled WGS sequence"/>
</dbReference>
<dbReference type="FunCoup" id="A0A1D2VE93">
    <property type="interactions" value="54"/>
</dbReference>
<evidence type="ECO:0000256" key="2">
    <source>
        <dbReference type="SAM" id="MobiDB-lite"/>
    </source>
</evidence>